<evidence type="ECO:0000256" key="5">
    <source>
        <dbReference type="SAM" id="Phobius"/>
    </source>
</evidence>
<feature type="transmembrane region" description="Helical" evidence="5">
    <location>
        <begin position="245"/>
        <end position="264"/>
    </location>
</feature>
<feature type="domain" description="EamA" evidence="6">
    <location>
        <begin position="157"/>
        <end position="287"/>
    </location>
</feature>
<feature type="transmembrane region" description="Helical" evidence="5">
    <location>
        <begin position="270"/>
        <end position="288"/>
    </location>
</feature>
<keyword evidence="2 5" id="KW-0812">Transmembrane</keyword>
<proteinExistence type="predicted"/>
<evidence type="ECO:0000256" key="2">
    <source>
        <dbReference type="ARBA" id="ARBA00022692"/>
    </source>
</evidence>
<evidence type="ECO:0000256" key="3">
    <source>
        <dbReference type="ARBA" id="ARBA00022989"/>
    </source>
</evidence>
<evidence type="ECO:0000259" key="6">
    <source>
        <dbReference type="Pfam" id="PF00892"/>
    </source>
</evidence>
<comment type="caution">
    <text evidence="7">The sequence shown here is derived from an EMBL/GenBank/DDBJ whole genome shotgun (WGS) entry which is preliminary data.</text>
</comment>
<dbReference type="RefSeq" id="WP_217679603.1">
    <property type="nucleotide sequence ID" value="NZ_JAHRGL010000002.1"/>
</dbReference>
<organism evidence="7 8">
    <name type="scientific">Geopseudomonas aromaticivorans</name>
    <dbReference type="NCBI Taxonomy" id="2849492"/>
    <lineage>
        <taxon>Bacteria</taxon>
        <taxon>Pseudomonadati</taxon>
        <taxon>Pseudomonadota</taxon>
        <taxon>Gammaproteobacteria</taxon>
        <taxon>Pseudomonadales</taxon>
        <taxon>Pseudomonadaceae</taxon>
        <taxon>Geopseudomonas</taxon>
    </lineage>
</organism>
<dbReference type="InterPro" id="IPR050638">
    <property type="entry name" value="AA-Vitamin_Transporters"/>
</dbReference>
<evidence type="ECO:0000256" key="4">
    <source>
        <dbReference type="ARBA" id="ARBA00023136"/>
    </source>
</evidence>
<comment type="subcellular location">
    <subcellularLocation>
        <location evidence="1">Membrane</location>
        <topology evidence="1">Multi-pass membrane protein</topology>
    </subcellularLocation>
</comment>
<feature type="transmembrane region" description="Helical" evidence="5">
    <location>
        <begin position="154"/>
        <end position="173"/>
    </location>
</feature>
<keyword evidence="4 5" id="KW-0472">Membrane</keyword>
<evidence type="ECO:0000313" key="7">
    <source>
        <dbReference type="EMBL" id="MBV2131696.1"/>
    </source>
</evidence>
<dbReference type="Pfam" id="PF00892">
    <property type="entry name" value="EamA"/>
    <property type="match status" value="2"/>
</dbReference>
<keyword evidence="8" id="KW-1185">Reference proteome</keyword>
<sequence length="294" mass="30390">MRSNESSIPSPTTQLRLIAYIAISMLAFAANSIFCRVALMQGKIDPESFTTVRLLSGGLFLWCVVKFGSPSRPLRGSWSGGLGLFLYAYAFSIAYVSLGAGIGALILFGAVQVTMFAYGWIRGERAGSRGVVGMLIAFMGLVALLLPGANSPQLGSALVMISSGVAWGVYSLLGRGAADPLAATTGNFVRALPGAALLAAYAIWRDEAFITGTGLAYALASGVLASGLGYAIWYHVVKCLAAYQAATLQLTVPIMASIGGVMLLGENLTTRLVVISLVVLGGVAIAILPSGKAA</sequence>
<protein>
    <submittedName>
        <fullName evidence="7">DMT family transporter</fullName>
    </submittedName>
</protein>
<feature type="transmembrane region" description="Helical" evidence="5">
    <location>
        <begin position="185"/>
        <end position="204"/>
    </location>
</feature>
<feature type="transmembrane region" description="Helical" evidence="5">
    <location>
        <begin position="130"/>
        <end position="148"/>
    </location>
</feature>
<dbReference type="Proteomes" id="UP000813068">
    <property type="component" value="Unassembled WGS sequence"/>
</dbReference>
<name>A0ABS6MTM6_9GAMM</name>
<dbReference type="PANTHER" id="PTHR32322:SF9">
    <property type="entry name" value="AMINO-ACID METABOLITE EFFLUX PUMP-RELATED"/>
    <property type="match status" value="1"/>
</dbReference>
<gene>
    <name evidence="7" type="ORF">KRX52_02660</name>
</gene>
<feature type="transmembrane region" description="Helical" evidence="5">
    <location>
        <begin position="51"/>
        <end position="69"/>
    </location>
</feature>
<accession>A0ABS6MTM6</accession>
<evidence type="ECO:0000313" key="8">
    <source>
        <dbReference type="Proteomes" id="UP000813068"/>
    </source>
</evidence>
<dbReference type="PANTHER" id="PTHR32322">
    <property type="entry name" value="INNER MEMBRANE TRANSPORTER"/>
    <property type="match status" value="1"/>
</dbReference>
<keyword evidence="3 5" id="KW-1133">Transmembrane helix</keyword>
<feature type="transmembrane region" description="Helical" evidence="5">
    <location>
        <begin position="89"/>
        <end position="118"/>
    </location>
</feature>
<evidence type="ECO:0000256" key="1">
    <source>
        <dbReference type="ARBA" id="ARBA00004141"/>
    </source>
</evidence>
<feature type="transmembrane region" description="Helical" evidence="5">
    <location>
        <begin position="17"/>
        <end position="39"/>
    </location>
</feature>
<dbReference type="EMBL" id="JAHRGL010000002">
    <property type="protein sequence ID" value="MBV2131696.1"/>
    <property type="molecule type" value="Genomic_DNA"/>
</dbReference>
<feature type="domain" description="EamA" evidence="6">
    <location>
        <begin position="18"/>
        <end position="145"/>
    </location>
</feature>
<feature type="transmembrane region" description="Helical" evidence="5">
    <location>
        <begin position="210"/>
        <end position="233"/>
    </location>
</feature>
<reference evidence="7 8" key="1">
    <citation type="submission" date="2021-06" db="EMBL/GenBank/DDBJ databases">
        <title>Differences between aerobic and microaerobic xylene degrading microbial communities.</title>
        <authorList>
            <person name="Banerjee S."/>
            <person name="Tancsics A."/>
        </authorList>
    </citation>
    <scope>NUCLEOTIDE SEQUENCE [LARGE SCALE GENOMIC DNA]</scope>
    <source>
        <strain evidence="7 8">MAP12</strain>
    </source>
</reference>
<dbReference type="InterPro" id="IPR000620">
    <property type="entry name" value="EamA_dom"/>
</dbReference>